<name>A0A9D3NSE5_9TELE</name>
<dbReference type="PANTHER" id="PTHR12306:SF9">
    <property type="entry name" value="LIPID TRANSFERASE CIDEC"/>
    <property type="match status" value="1"/>
</dbReference>
<evidence type="ECO:0000256" key="3">
    <source>
        <dbReference type="ARBA" id="ARBA00022525"/>
    </source>
</evidence>
<feature type="signal peptide" evidence="7">
    <location>
        <begin position="1"/>
        <end position="22"/>
    </location>
</feature>
<dbReference type="GO" id="GO:0006915">
    <property type="term" value="P:apoptotic process"/>
    <property type="evidence" value="ECO:0007669"/>
    <property type="project" value="UniProtKB-UniRule"/>
</dbReference>
<evidence type="ECO:0000313" key="9">
    <source>
        <dbReference type="EMBL" id="KAG7326458.1"/>
    </source>
</evidence>
<evidence type="ECO:0000259" key="8">
    <source>
        <dbReference type="PROSITE" id="PS51135"/>
    </source>
</evidence>
<dbReference type="EMBL" id="JAHKSW010000011">
    <property type="protein sequence ID" value="KAG7326458.1"/>
    <property type="molecule type" value="Genomic_DNA"/>
</dbReference>
<dbReference type="InterPro" id="IPR003508">
    <property type="entry name" value="CIDE-N_dom"/>
</dbReference>
<organism evidence="9 10">
    <name type="scientific">Hemibagrus wyckioides</name>
    <dbReference type="NCBI Taxonomy" id="337641"/>
    <lineage>
        <taxon>Eukaryota</taxon>
        <taxon>Metazoa</taxon>
        <taxon>Chordata</taxon>
        <taxon>Craniata</taxon>
        <taxon>Vertebrata</taxon>
        <taxon>Euteleostomi</taxon>
        <taxon>Actinopterygii</taxon>
        <taxon>Neopterygii</taxon>
        <taxon>Teleostei</taxon>
        <taxon>Ostariophysi</taxon>
        <taxon>Siluriformes</taxon>
        <taxon>Bagridae</taxon>
        <taxon>Hemibagrus</taxon>
    </lineage>
</organism>
<keyword evidence="3" id="KW-0964">Secreted</keyword>
<dbReference type="Pfam" id="PF02017">
    <property type="entry name" value="CIDE-N"/>
    <property type="match status" value="1"/>
</dbReference>
<evidence type="ECO:0000256" key="6">
    <source>
        <dbReference type="PROSITE-ProRule" id="PRU00447"/>
    </source>
</evidence>
<evidence type="ECO:0000256" key="1">
    <source>
        <dbReference type="ARBA" id="ARBA00004613"/>
    </source>
</evidence>
<keyword evidence="5 6" id="KW-0053">Apoptosis</keyword>
<reference evidence="9 10" key="1">
    <citation type="submission" date="2021-06" db="EMBL/GenBank/DDBJ databases">
        <title>Chromosome-level genome assembly of the red-tail catfish (Hemibagrus wyckioides).</title>
        <authorList>
            <person name="Shao F."/>
        </authorList>
    </citation>
    <scope>NUCLEOTIDE SEQUENCE [LARGE SCALE GENOMIC DNA]</scope>
    <source>
        <strain evidence="9">EC202008001</strain>
        <tissue evidence="9">Blood</tissue>
    </source>
</reference>
<dbReference type="Proteomes" id="UP000824219">
    <property type="component" value="Linkage Group LG11"/>
</dbReference>
<evidence type="ECO:0000256" key="5">
    <source>
        <dbReference type="ARBA" id="ARBA00022703"/>
    </source>
</evidence>
<dbReference type="GO" id="GO:0042981">
    <property type="term" value="P:regulation of apoptotic process"/>
    <property type="evidence" value="ECO:0007669"/>
    <property type="project" value="TreeGrafter"/>
</dbReference>
<dbReference type="GO" id="GO:0005179">
    <property type="term" value="F:hormone activity"/>
    <property type="evidence" value="ECO:0007669"/>
    <property type="project" value="UniProtKB-KW"/>
</dbReference>
<comment type="caution">
    <text evidence="9">The sequence shown here is derived from an EMBL/GenBank/DDBJ whole genome shotgun (WGS) entry which is preliminary data.</text>
</comment>
<feature type="domain" description="CIDE-N" evidence="8">
    <location>
        <begin position="187"/>
        <end position="263"/>
    </location>
</feature>
<dbReference type="OrthoDB" id="6475906at2759"/>
<sequence length="391" mass="44582">MRTTLLGFYLLLLLLLPYTSLGQRQSYNAVTDENEEERSKMFVDVLSRFGIESAQFSPKQRLEPRGVRTMRPVSSNPKRAMQGSRFALSLDVPTTILSVLIDMAKEHDMRAKAAANAELMARIERNLRREILKKKDQRSRYKIKTLCWLNRMDYAKKSLNLFSPSLSNISNRCAAASASVLPSFNPRPRPFRVTNSDRSVKKGIMADGLRDLLNKTMDAFSVSCIAGLVLDEDGTGVDTEDFFQTLKDSTVLMVLEKGQKWMPQQSSQLGGQAAERRTQHRKDLAKLTLDFYKNHPKEFIGCLNVQMTLYGMYSLSYDLQCYHAKRMVREALRWTLFSMQATGHVLLGTSYYMQHLIDEDEKAEAQLTASRNPNTLLQAIQWKKSGSDHIN</sequence>
<dbReference type="AlphaFoldDB" id="A0A9D3NSE5"/>
<dbReference type="SUPFAM" id="SSF54277">
    <property type="entry name" value="CAD &amp; PB1 domains"/>
    <property type="match status" value="1"/>
</dbReference>
<evidence type="ECO:0000313" key="10">
    <source>
        <dbReference type="Proteomes" id="UP000824219"/>
    </source>
</evidence>
<keyword evidence="4" id="KW-0372">Hormone</keyword>
<dbReference type="Gene3D" id="3.10.20.10">
    <property type="match status" value="1"/>
</dbReference>
<evidence type="ECO:0000256" key="2">
    <source>
        <dbReference type="ARBA" id="ARBA00009287"/>
    </source>
</evidence>
<dbReference type="InterPro" id="IPR000187">
    <property type="entry name" value="CRF"/>
</dbReference>
<protein>
    <recommendedName>
        <fullName evidence="8">CIDE-N domain-containing protein</fullName>
    </recommendedName>
</protein>
<accession>A0A9D3NSE5</accession>
<dbReference type="Pfam" id="PF00473">
    <property type="entry name" value="CRF"/>
    <property type="match status" value="1"/>
</dbReference>
<dbReference type="PROSITE" id="PS51135">
    <property type="entry name" value="CIDE_N"/>
    <property type="match status" value="1"/>
</dbReference>
<keyword evidence="7" id="KW-0732">Signal</keyword>
<comment type="similarity">
    <text evidence="2">Belongs to the sauvagine/corticotropin-releasing factor/urotensin I family.</text>
</comment>
<gene>
    <name evidence="9" type="ORF">KOW79_009859</name>
</gene>
<proteinExistence type="inferred from homology"/>
<dbReference type="SMART" id="SM00266">
    <property type="entry name" value="CAD"/>
    <property type="match status" value="1"/>
</dbReference>
<comment type="subcellular location">
    <subcellularLocation>
        <location evidence="1">Secreted</location>
    </subcellularLocation>
</comment>
<dbReference type="GO" id="GO:0005576">
    <property type="term" value="C:extracellular region"/>
    <property type="evidence" value="ECO:0007669"/>
    <property type="project" value="UniProtKB-SubCell"/>
</dbReference>
<evidence type="ECO:0000256" key="7">
    <source>
        <dbReference type="SAM" id="SignalP"/>
    </source>
</evidence>
<keyword evidence="10" id="KW-1185">Reference proteome</keyword>
<evidence type="ECO:0000256" key="4">
    <source>
        <dbReference type="ARBA" id="ARBA00022702"/>
    </source>
</evidence>
<feature type="chain" id="PRO_5038669874" description="CIDE-N domain-containing protein" evidence="7">
    <location>
        <begin position="23"/>
        <end position="391"/>
    </location>
</feature>
<dbReference type="PANTHER" id="PTHR12306">
    <property type="entry name" value="CELL DEATH ACTIVATOR CIDE"/>
    <property type="match status" value="1"/>
</dbReference>